<protein>
    <submittedName>
        <fullName evidence="4">UPF0506 domain-containing protein</fullName>
    </submittedName>
</protein>
<dbReference type="EMBL" id="UYSL01019815">
    <property type="protein sequence ID" value="VDL70210.1"/>
    <property type="molecule type" value="Genomic_DNA"/>
</dbReference>
<evidence type="ECO:0000313" key="4">
    <source>
        <dbReference type="WBParaSite" id="NBR_0000662001-mRNA-1"/>
    </source>
</evidence>
<organism evidence="4">
    <name type="scientific">Nippostrongylus brasiliensis</name>
    <name type="common">Rat hookworm</name>
    <dbReference type="NCBI Taxonomy" id="27835"/>
    <lineage>
        <taxon>Eukaryota</taxon>
        <taxon>Metazoa</taxon>
        <taxon>Ecdysozoa</taxon>
        <taxon>Nematoda</taxon>
        <taxon>Chromadorea</taxon>
        <taxon>Rhabditida</taxon>
        <taxon>Rhabditina</taxon>
        <taxon>Rhabditomorpha</taxon>
        <taxon>Strongyloidea</taxon>
        <taxon>Heligmosomidae</taxon>
        <taxon>Nippostrongylus</taxon>
    </lineage>
</organism>
<reference evidence="4" key="1">
    <citation type="submission" date="2017-02" db="UniProtKB">
        <authorList>
            <consortium name="WormBaseParasite"/>
        </authorList>
    </citation>
    <scope>IDENTIFICATION</scope>
</reference>
<proteinExistence type="predicted"/>
<dbReference type="WBParaSite" id="NBR_0000662001-mRNA-1">
    <property type="protein sequence ID" value="NBR_0000662001-mRNA-1"/>
    <property type="gene ID" value="NBR_0000662001"/>
</dbReference>
<keyword evidence="3" id="KW-1185">Reference proteome</keyword>
<evidence type="ECO:0000313" key="2">
    <source>
        <dbReference type="EMBL" id="VDL70210.1"/>
    </source>
</evidence>
<dbReference type="Proteomes" id="UP000271162">
    <property type="component" value="Unassembled WGS sequence"/>
</dbReference>
<gene>
    <name evidence="2" type="ORF">NBR_LOCUS6621</name>
</gene>
<dbReference type="AlphaFoldDB" id="A0A0N4XV32"/>
<evidence type="ECO:0000256" key="1">
    <source>
        <dbReference type="SAM" id="Phobius"/>
    </source>
</evidence>
<keyword evidence="1" id="KW-0472">Membrane</keyword>
<sequence length="90" mass="9881">MQQWTSTISPGAMRLPSIILAILALLAACVCITMRIFGFVLVFFVVLLNNVLPVESFAVPKSKVCKVGNGGDCLQCECKKPLQCYKNKCR</sequence>
<feature type="transmembrane region" description="Helical" evidence="1">
    <location>
        <begin position="20"/>
        <end position="48"/>
    </location>
</feature>
<keyword evidence="1" id="KW-0812">Transmembrane</keyword>
<reference evidence="2 3" key="2">
    <citation type="submission" date="2018-11" db="EMBL/GenBank/DDBJ databases">
        <authorList>
            <consortium name="Pathogen Informatics"/>
        </authorList>
    </citation>
    <scope>NUCLEOTIDE SEQUENCE [LARGE SCALE GENOMIC DNA]</scope>
</reference>
<evidence type="ECO:0000313" key="3">
    <source>
        <dbReference type="Proteomes" id="UP000271162"/>
    </source>
</evidence>
<keyword evidence="1" id="KW-1133">Transmembrane helix</keyword>
<name>A0A0N4XV32_NIPBR</name>
<accession>A0A0N4XV32</accession>